<keyword evidence="4" id="KW-1185">Reference proteome</keyword>
<protein>
    <recommendedName>
        <fullName evidence="2">Protein kinase domain-containing protein</fullName>
    </recommendedName>
</protein>
<feature type="region of interest" description="Disordered" evidence="1">
    <location>
        <begin position="1"/>
        <end position="46"/>
    </location>
</feature>
<organism evidence="3 4">
    <name type="scientific">Cladophialophora immunda</name>
    <dbReference type="NCBI Taxonomy" id="569365"/>
    <lineage>
        <taxon>Eukaryota</taxon>
        <taxon>Fungi</taxon>
        <taxon>Dikarya</taxon>
        <taxon>Ascomycota</taxon>
        <taxon>Pezizomycotina</taxon>
        <taxon>Eurotiomycetes</taxon>
        <taxon>Chaetothyriomycetidae</taxon>
        <taxon>Chaetothyriales</taxon>
        <taxon>Herpotrichiellaceae</taxon>
        <taxon>Cladophialophora</taxon>
    </lineage>
</organism>
<gene>
    <name evidence="3" type="ORF">PV07_11535</name>
</gene>
<name>A0A0D2AEK1_9EURO</name>
<dbReference type="PROSITE" id="PS50011">
    <property type="entry name" value="PROTEIN_KINASE_DOM"/>
    <property type="match status" value="1"/>
</dbReference>
<dbReference type="STRING" id="569365.A0A0D2AEK1"/>
<dbReference type="Gene3D" id="1.10.510.10">
    <property type="entry name" value="Transferase(Phosphotransferase) domain 1"/>
    <property type="match status" value="1"/>
</dbReference>
<dbReference type="SMART" id="SM00220">
    <property type="entry name" value="S_TKc"/>
    <property type="match status" value="1"/>
</dbReference>
<dbReference type="PROSITE" id="PS00108">
    <property type="entry name" value="PROTEIN_KINASE_ST"/>
    <property type="match status" value="1"/>
</dbReference>
<dbReference type="VEuPathDB" id="FungiDB:PV07_11535"/>
<dbReference type="InterPro" id="IPR008271">
    <property type="entry name" value="Ser/Thr_kinase_AS"/>
</dbReference>
<feature type="region of interest" description="Disordered" evidence="1">
    <location>
        <begin position="491"/>
        <end position="518"/>
    </location>
</feature>
<proteinExistence type="predicted"/>
<accession>A0A0D2AEK1</accession>
<dbReference type="GO" id="GO:0004674">
    <property type="term" value="F:protein serine/threonine kinase activity"/>
    <property type="evidence" value="ECO:0007669"/>
    <property type="project" value="TreeGrafter"/>
</dbReference>
<evidence type="ECO:0000313" key="4">
    <source>
        <dbReference type="Proteomes" id="UP000054466"/>
    </source>
</evidence>
<dbReference type="EMBL" id="KN847046">
    <property type="protein sequence ID" value="KIW23327.1"/>
    <property type="molecule type" value="Genomic_DNA"/>
</dbReference>
<dbReference type="RefSeq" id="XP_016243543.1">
    <property type="nucleotide sequence ID" value="XM_016398981.1"/>
</dbReference>
<reference evidence="3 4" key="1">
    <citation type="submission" date="2015-01" db="EMBL/GenBank/DDBJ databases">
        <title>The Genome Sequence of Cladophialophora immunda CBS83496.</title>
        <authorList>
            <consortium name="The Broad Institute Genomics Platform"/>
            <person name="Cuomo C."/>
            <person name="de Hoog S."/>
            <person name="Gorbushina A."/>
            <person name="Stielow B."/>
            <person name="Teixiera M."/>
            <person name="Abouelleil A."/>
            <person name="Chapman S.B."/>
            <person name="Priest M."/>
            <person name="Young S.K."/>
            <person name="Wortman J."/>
            <person name="Nusbaum C."/>
            <person name="Birren B."/>
        </authorList>
    </citation>
    <scope>NUCLEOTIDE SEQUENCE [LARGE SCALE GENOMIC DNA]</scope>
    <source>
        <strain evidence="3 4">CBS 83496</strain>
    </source>
</reference>
<sequence length="518" mass="57221">MSSSSRELGPLPPYSGSTSFADSNTAFQERRRRVEPGQPRRRIRELGDPDLENVELSFLRVVGRNKVAIARPEDLVLDRPGDWRGINHGATMEVYPGTWLGRRVAVKYLRKAWPAIQSAEFAYRKATVDLLFELQIMSRPSLKTNQNITQLLAVCFQDPDGEVTDVNSLPAKPGLVVELAHEQFPDLQHFFDRACNPGRPARLPFETAKTFVSGIANGVTALHSHDLVHADLKPGNILVFPSSSSPCGLVTKIADFGFAGMVTFTGAGKRAPLPDGRPRGGTSEWNAPECLDDLDPWKTDRSEGRAQSLEHPQYHSARDVYSFGLLSCYIALDGMSPKQMAPDLQATKLSGNLVDVAVQQLQAHFQSDPNIDLAKSVLGPAVRIAQLTLSREPQSRIMSLHGIGDILEGREPPFEGDDEPETSNPSAQRFILNFNLFPDNAHIFKCEGLYHAYWQSPPEFRARVYESFRKLNSGIFAQYVDPGVWDCLRNPPTSSGDAVRTGEDPTLHSGPRGQNVGD</sequence>
<feature type="compositionally biased region" description="Basic and acidic residues" evidence="1">
    <location>
        <begin position="295"/>
        <end position="304"/>
    </location>
</feature>
<dbReference type="Pfam" id="PF00069">
    <property type="entry name" value="Pkinase"/>
    <property type="match status" value="1"/>
</dbReference>
<dbReference type="PANTHER" id="PTHR44329:SF214">
    <property type="entry name" value="PROTEIN KINASE DOMAIN-CONTAINING PROTEIN"/>
    <property type="match status" value="1"/>
</dbReference>
<dbReference type="InterPro" id="IPR051681">
    <property type="entry name" value="Ser/Thr_Kinases-Pseudokinases"/>
</dbReference>
<feature type="compositionally biased region" description="Polar residues" evidence="1">
    <location>
        <begin position="15"/>
        <end position="27"/>
    </location>
</feature>
<feature type="region of interest" description="Disordered" evidence="1">
    <location>
        <begin position="269"/>
        <end position="310"/>
    </location>
</feature>
<dbReference type="GeneID" id="27350729"/>
<dbReference type="PANTHER" id="PTHR44329">
    <property type="entry name" value="SERINE/THREONINE-PROTEIN KINASE TNNI3K-RELATED"/>
    <property type="match status" value="1"/>
</dbReference>
<dbReference type="Gene3D" id="3.30.200.20">
    <property type="entry name" value="Phosphorylase Kinase, domain 1"/>
    <property type="match status" value="1"/>
</dbReference>
<dbReference type="InterPro" id="IPR011009">
    <property type="entry name" value="Kinase-like_dom_sf"/>
</dbReference>
<evidence type="ECO:0000313" key="3">
    <source>
        <dbReference type="EMBL" id="KIW23327.1"/>
    </source>
</evidence>
<dbReference type="AlphaFoldDB" id="A0A0D2AEK1"/>
<dbReference type="SUPFAM" id="SSF56112">
    <property type="entry name" value="Protein kinase-like (PK-like)"/>
    <property type="match status" value="1"/>
</dbReference>
<dbReference type="OrthoDB" id="626167at2759"/>
<dbReference type="Proteomes" id="UP000054466">
    <property type="component" value="Unassembled WGS sequence"/>
</dbReference>
<dbReference type="InterPro" id="IPR000719">
    <property type="entry name" value="Prot_kinase_dom"/>
</dbReference>
<feature type="domain" description="Protein kinase" evidence="2">
    <location>
        <begin position="80"/>
        <end position="414"/>
    </location>
</feature>
<evidence type="ECO:0000256" key="1">
    <source>
        <dbReference type="SAM" id="MobiDB-lite"/>
    </source>
</evidence>
<dbReference type="GO" id="GO:0005524">
    <property type="term" value="F:ATP binding"/>
    <property type="evidence" value="ECO:0007669"/>
    <property type="project" value="InterPro"/>
</dbReference>
<dbReference type="HOGENOM" id="CLU_593234_0_0_1"/>
<evidence type="ECO:0000259" key="2">
    <source>
        <dbReference type="PROSITE" id="PS50011"/>
    </source>
</evidence>